<sequence length="205" mass="22072">MKVKSQEVSWNDCDRDNAAGFALRARAGRVSDAAWPLLSPLDWNGLKMPGSPGLIPRVAQMELFAASSGSSMRSVLGTHSDFSSLSSFSGREESLECFPRGEPLPEQLLLLDDDGDMQPPFVLIHGMFHAMAGQLDKQPHSAGGTRGYGNGGAESLEATGIMGEFMFIHGAELVLQLSDWEADSGMLVPGTIIGTLFHPMFHGYM</sequence>
<evidence type="ECO:0000313" key="2">
    <source>
        <dbReference type="Proteomes" id="UP000008022"/>
    </source>
</evidence>
<keyword evidence="2" id="KW-1185">Reference proteome</keyword>
<protein>
    <submittedName>
        <fullName evidence="1">Uncharacterized protein</fullName>
    </submittedName>
</protein>
<dbReference type="AlphaFoldDB" id="A0A0E0MUA1"/>
<name>A0A0E0MUA1_ORYRU</name>
<accession>A0A0E0MUA1</accession>
<dbReference type="Gramene" id="ORUFI01G11220.1">
    <property type="protein sequence ID" value="ORUFI01G11220.1"/>
    <property type="gene ID" value="ORUFI01G11220"/>
</dbReference>
<reference evidence="2" key="1">
    <citation type="submission" date="2013-06" db="EMBL/GenBank/DDBJ databases">
        <authorList>
            <person name="Zhao Q."/>
        </authorList>
    </citation>
    <scope>NUCLEOTIDE SEQUENCE</scope>
    <source>
        <strain evidence="2">cv. W1943</strain>
    </source>
</reference>
<dbReference type="HOGENOM" id="CLU_116037_0_0_1"/>
<reference evidence="1" key="2">
    <citation type="submission" date="2015-06" db="UniProtKB">
        <authorList>
            <consortium name="EnsemblPlants"/>
        </authorList>
    </citation>
    <scope>IDENTIFICATION</scope>
</reference>
<dbReference type="Proteomes" id="UP000008022">
    <property type="component" value="Unassembled WGS sequence"/>
</dbReference>
<evidence type="ECO:0000313" key="1">
    <source>
        <dbReference type="EnsemblPlants" id="ORUFI01G11220.1"/>
    </source>
</evidence>
<dbReference type="EnsemblPlants" id="ORUFI01G11220.1">
    <property type="protein sequence ID" value="ORUFI01G11220.1"/>
    <property type="gene ID" value="ORUFI01G11220"/>
</dbReference>
<proteinExistence type="predicted"/>
<organism evidence="1 2">
    <name type="scientific">Oryza rufipogon</name>
    <name type="common">Brownbeard rice</name>
    <name type="synonym">Asian wild rice</name>
    <dbReference type="NCBI Taxonomy" id="4529"/>
    <lineage>
        <taxon>Eukaryota</taxon>
        <taxon>Viridiplantae</taxon>
        <taxon>Streptophyta</taxon>
        <taxon>Embryophyta</taxon>
        <taxon>Tracheophyta</taxon>
        <taxon>Spermatophyta</taxon>
        <taxon>Magnoliopsida</taxon>
        <taxon>Liliopsida</taxon>
        <taxon>Poales</taxon>
        <taxon>Poaceae</taxon>
        <taxon>BOP clade</taxon>
        <taxon>Oryzoideae</taxon>
        <taxon>Oryzeae</taxon>
        <taxon>Oryzinae</taxon>
        <taxon>Oryza</taxon>
    </lineage>
</organism>